<evidence type="ECO:0000256" key="3">
    <source>
        <dbReference type="PROSITE-ProRule" id="PRU00221"/>
    </source>
</evidence>
<keyword evidence="2" id="KW-0677">Repeat</keyword>
<evidence type="ECO:0000256" key="1">
    <source>
        <dbReference type="ARBA" id="ARBA00022574"/>
    </source>
</evidence>
<proteinExistence type="predicted"/>
<dbReference type="PANTHER" id="PTHR22838:SF4">
    <property type="entry name" value="WD REPEAT-CONTAINING PROTEIN 13"/>
    <property type="match status" value="1"/>
</dbReference>
<dbReference type="InterPro" id="IPR001680">
    <property type="entry name" value="WD40_rpt"/>
</dbReference>
<dbReference type="AlphaFoldDB" id="A0A061S135"/>
<dbReference type="SUPFAM" id="SSF50978">
    <property type="entry name" value="WD40 repeat-like"/>
    <property type="match status" value="1"/>
</dbReference>
<feature type="repeat" description="WD" evidence="3">
    <location>
        <begin position="426"/>
        <end position="461"/>
    </location>
</feature>
<dbReference type="GO" id="GO:1990841">
    <property type="term" value="F:promoter-specific chromatin binding"/>
    <property type="evidence" value="ECO:0007669"/>
    <property type="project" value="TreeGrafter"/>
</dbReference>
<dbReference type="PANTHER" id="PTHR22838">
    <property type="entry name" value="WD REPEAT PROTEIN 26-RELATED"/>
    <property type="match status" value="1"/>
</dbReference>
<dbReference type="PROSITE" id="PS50294">
    <property type="entry name" value="WD_REPEATS_REGION"/>
    <property type="match status" value="1"/>
</dbReference>
<dbReference type="InterPro" id="IPR015943">
    <property type="entry name" value="WD40/YVTN_repeat-like_dom_sf"/>
</dbReference>
<dbReference type="InterPro" id="IPR051350">
    <property type="entry name" value="WD_repeat-ST_regulator"/>
</dbReference>
<dbReference type="Pfam" id="PF00400">
    <property type="entry name" value="WD40"/>
    <property type="match status" value="2"/>
</dbReference>
<evidence type="ECO:0000313" key="5">
    <source>
        <dbReference type="EMBL" id="JAC76516.1"/>
    </source>
</evidence>
<dbReference type="EMBL" id="GBEZ01009052">
    <property type="protein sequence ID" value="JAC76516.1"/>
    <property type="molecule type" value="Transcribed_RNA"/>
</dbReference>
<dbReference type="Gene3D" id="2.130.10.10">
    <property type="entry name" value="YVTN repeat-like/Quinoprotein amine dehydrogenase"/>
    <property type="match status" value="3"/>
</dbReference>
<protein>
    <submittedName>
        <fullName evidence="5">Wd repeat-containing protein 13-like</fullName>
    </submittedName>
</protein>
<evidence type="ECO:0000256" key="2">
    <source>
        <dbReference type="ARBA" id="ARBA00022737"/>
    </source>
</evidence>
<feature type="repeat" description="WD" evidence="3">
    <location>
        <begin position="173"/>
        <end position="204"/>
    </location>
</feature>
<name>A0A061S135_9CHLO</name>
<dbReference type="SMART" id="SM00320">
    <property type="entry name" value="WD40"/>
    <property type="match status" value="3"/>
</dbReference>
<evidence type="ECO:0000256" key="4">
    <source>
        <dbReference type="SAM" id="MobiDB-lite"/>
    </source>
</evidence>
<feature type="region of interest" description="Disordered" evidence="4">
    <location>
        <begin position="68"/>
        <end position="114"/>
    </location>
</feature>
<accession>A0A061S135</accession>
<reference evidence="5" key="1">
    <citation type="submission" date="2014-05" db="EMBL/GenBank/DDBJ databases">
        <title>The transcriptome of the halophilic microalga Tetraselmis sp. GSL018 isolated from the Great Salt Lake, Utah.</title>
        <authorList>
            <person name="Jinkerson R.E."/>
            <person name="D'Adamo S."/>
            <person name="Posewitz M.C."/>
        </authorList>
    </citation>
    <scope>NUCLEOTIDE SEQUENCE</scope>
    <source>
        <strain evidence="5">GSL018</strain>
    </source>
</reference>
<dbReference type="GO" id="GO:0005634">
    <property type="term" value="C:nucleus"/>
    <property type="evidence" value="ECO:0007669"/>
    <property type="project" value="TreeGrafter"/>
</dbReference>
<keyword evidence="1 3" id="KW-0853">WD repeat</keyword>
<gene>
    <name evidence="5" type="ORF">TSPGSL018_19937</name>
</gene>
<dbReference type="PROSITE" id="PS50082">
    <property type="entry name" value="WD_REPEATS_2"/>
    <property type="match status" value="2"/>
</dbReference>
<dbReference type="InterPro" id="IPR036322">
    <property type="entry name" value="WD40_repeat_dom_sf"/>
</dbReference>
<organism evidence="5">
    <name type="scientific">Tetraselmis sp. GSL018</name>
    <dbReference type="NCBI Taxonomy" id="582737"/>
    <lineage>
        <taxon>Eukaryota</taxon>
        <taxon>Viridiplantae</taxon>
        <taxon>Chlorophyta</taxon>
        <taxon>core chlorophytes</taxon>
        <taxon>Chlorodendrophyceae</taxon>
        <taxon>Chlorodendrales</taxon>
        <taxon>Chlorodendraceae</taxon>
        <taxon>Tetraselmis</taxon>
    </lineage>
</organism>
<sequence length="461" mass="48912">MEESIAGNGASCTLDATDDFKVDLQALRNYLLRHDRGVHLIDRGKWNNGVANYAAYRQFLQLWGKGQLPDAEPEGTEADSLWQGSAPPEGGLSESAGSLEDAQTSEEDTAAHSRMSAALSFKDIEVVVEESEMPISVVKFARASSTTVAMGDEAGQVQIVEIGREGEPRVVQILEHDTGVADLDWSSTSTMVLTCCEDGQMVLWGTSARRGWQCLRTLDLRGSAICCRFHPQNENFVIVGSALGTVSAVNASTGATVSKHVLQGSSREGVFASAIDCMGALTFVGDSSGRLVVLDSSISGVPAVPRLTVAQRVTLPSKERAPVLSVQLSEPSCPGKDADLMTYQADGCLCLWSVALSQGRLARISRRLRAVVPAPSPYTNAVHTPAGSLGPSCSEAVTVGCLHPGVTIYNLSKLSEQSAPTALVQLQGHVSPVVALAWSHDKSILVAGDVEGSLILWRRAK</sequence>